<feature type="transmembrane region" description="Helical" evidence="7">
    <location>
        <begin position="405"/>
        <end position="425"/>
    </location>
</feature>
<feature type="transmembrane region" description="Helical" evidence="7">
    <location>
        <begin position="238"/>
        <end position="262"/>
    </location>
</feature>
<evidence type="ECO:0000313" key="10">
    <source>
        <dbReference type="Proteomes" id="UP000032066"/>
    </source>
</evidence>
<comment type="subcellular location">
    <subcellularLocation>
        <location evidence="1">Cell membrane</location>
        <topology evidence="1">Multi-pass membrane protein</topology>
    </subcellularLocation>
</comment>
<feature type="domain" description="ABC3 transporter permease C-terminal" evidence="8">
    <location>
        <begin position="247"/>
        <end position="356"/>
    </location>
</feature>
<accession>A0A0D0PRK0</accession>
<dbReference type="InterPro" id="IPR038766">
    <property type="entry name" value="Membrane_comp_ABC_pdt"/>
</dbReference>
<reference evidence="9 10" key="1">
    <citation type="submission" date="2015-02" db="EMBL/GenBank/DDBJ databases">
        <title>Draft genome sequence of Kitasatospora griseola MF730-N6, a bafilomycin, terpentecin and satosporin producer.</title>
        <authorList>
            <person name="Arens J.C."/>
            <person name="Haltli B."/>
            <person name="Kerr R.G."/>
        </authorList>
    </citation>
    <scope>NUCLEOTIDE SEQUENCE [LARGE SCALE GENOMIC DNA]</scope>
    <source>
        <strain evidence="9 10">MF730-N6</strain>
    </source>
</reference>
<evidence type="ECO:0000256" key="5">
    <source>
        <dbReference type="ARBA" id="ARBA00023136"/>
    </source>
</evidence>
<keyword evidence="4 7" id="KW-1133">Transmembrane helix</keyword>
<sequence length="788" mass="81504">MIGLGLRLAVSGGREALVRLAITAGAVAIGVGLLFTTLAAINGVHAQNARNAWLNTPFVNGIPADREAAGSSGGGQGTSASGGAAEAGSSAPGGAVASGGRAAGAAGVDPMWWTTRRDTVQGKEIGRIDVAPTGPRAALAPGVPRMPGPGEYYLSPALARLVDELPPAQLGDRFPGHRIGILGDAALPAPDSLLALVGRTPQELSGQLGATTVDQVAAVPPEKCAKCVVGIKANGVDLILTVVTGALVFPVLILIGTATRLNAARREQRFAAMRLVGATPRQVSTVSAVEATVAAALGVLLGFLPYLALRGPVTNAKLTGAPFFASDIALTPVQIAAVAVGVPLAAAVAARIALRRVQISPLGVSRRVTPKPPRTWRVVPLVAGLVELSAFLVRHPESVPGQIKAYLSSFLLIALGLVLSGPWLTMKGAGLIARRTQRPATLIAVRRLVDNPTAGFRAVSGLVLALLVMTATIGVITTISEERNHPHGGPQFNNMLVNDLTGGYDQGGERFVGQGPPASPELLQRLRAVPGVRTVLLAHPSDRQLEVQTSDGPATTREVVACRDLEPLKLYGHCAPGAQSAYVPVTWYGRRDESATEWPAAPFTPDQLAATGVLNVVVDTDGSPAAVEQIRTMVDTAYPAERQMMTLGEAWNLAGAELRGFQQLADAVILATFPIAGCSLAVSVAGGLSERKRPFSLLRLTGVPLGTLRRVVAMESMVPLLVMAAVAIGVGLLAADLFLRSQLQYTLHALGAGYYLVVIGGLCAALAVIGATMPLLRRITGPETARNE</sequence>
<dbReference type="Pfam" id="PF02687">
    <property type="entry name" value="FtsX"/>
    <property type="match status" value="2"/>
</dbReference>
<evidence type="ECO:0000256" key="1">
    <source>
        <dbReference type="ARBA" id="ARBA00004651"/>
    </source>
</evidence>
<dbReference type="AlphaFoldDB" id="A0A0D0PRK0"/>
<evidence type="ECO:0000313" key="9">
    <source>
        <dbReference type="EMBL" id="KIQ65164.1"/>
    </source>
</evidence>
<evidence type="ECO:0000256" key="2">
    <source>
        <dbReference type="ARBA" id="ARBA00022475"/>
    </source>
</evidence>
<comment type="caution">
    <text evidence="9">The sequence shown here is derived from an EMBL/GenBank/DDBJ whole genome shotgun (WGS) entry which is preliminary data.</text>
</comment>
<feature type="compositionally biased region" description="Low complexity" evidence="6">
    <location>
        <begin position="78"/>
        <end position="105"/>
    </location>
</feature>
<feature type="transmembrane region" description="Helical" evidence="7">
    <location>
        <begin position="20"/>
        <end position="41"/>
    </location>
</feature>
<protein>
    <recommendedName>
        <fullName evidence="8">ABC3 transporter permease C-terminal domain-containing protein</fullName>
    </recommendedName>
</protein>
<dbReference type="STRING" id="2064.TR51_14285"/>
<gene>
    <name evidence="9" type="ORF">TR51_14285</name>
</gene>
<keyword evidence="3 7" id="KW-0812">Transmembrane</keyword>
<feature type="transmembrane region" description="Helical" evidence="7">
    <location>
        <begin position="667"/>
        <end position="689"/>
    </location>
</feature>
<feature type="transmembrane region" description="Helical" evidence="7">
    <location>
        <begin position="328"/>
        <end position="354"/>
    </location>
</feature>
<dbReference type="PATRIC" id="fig|2064.6.peg.3076"/>
<evidence type="ECO:0000256" key="7">
    <source>
        <dbReference type="SAM" id="Phobius"/>
    </source>
</evidence>
<keyword evidence="2" id="KW-1003">Cell membrane</keyword>
<feature type="domain" description="ABC3 transporter permease C-terminal" evidence="8">
    <location>
        <begin position="669"/>
        <end position="779"/>
    </location>
</feature>
<evidence type="ECO:0000256" key="6">
    <source>
        <dbReference type="SAM" id="MobiDB-lite"/>
    </source>
</evidence>
<dbReference type="OrthoDB" id="4871813at2"/>
<feature type="transmembrane region" description="Helical" evidence="7">
    <location>
        <begin position="752"/>
        <end position="776"/>
    </location>
</feature>
<evidence type="ECO:0000256" key="3">
    <source>
        <dbReference type="ARBA" id="ARBA00022692"/>
    </source>
</evidence>
<keyword evidence="5 7" id="KW-0472">Membrane</keyword>
<keyword evidence="10" id="KW-1185">Reference proteome</keyword>
<dbReference type="PANTHER" id="PTHR30287">
    <property type="entry name" value="MEMBRANE COMPONENT OF PREDICTED ABC SUPERFAMILY METABOLITE UPTAKE TRANSPORTER"/>
    <property type="match status" value="1"/>
</dbReference>
<dbReference type="RefSeq" id="WP_043911226.1">
    <property type="nucleotide sequence ID" value="NZ_JXZB01000002.1"/>
</dbReference>
<dbReference type="Proteomes" id="UP000032066">
    <property type="component" value="Unassembled WGS sequence"/>
</dbReference>
<feature type="transmembrane region" description="Helical" evidence="7">
    <location>
        <begin position="375"/>
        <end position="393"/>
    </location>
</feature>
<organism evidence="9 10">
    <name type="scientific">Kitasatospora griseola</name>
    <name type="common">Streptomyces griseolosporeus</name>
    <dbReference type="NCBI Taxonomy" id="2064"/>
    <lineage>
        <taxon>Bacteria</taxon>
        <taxon>Bacillati</taxon>
        <taxon>Actinomycetota</taxon>
        <taxon>Actinomycetes</taxon>
        <taxon>Kitasatosporales</taxon>
        <taxon>Streptomycetaceae</taxon>
        <taxon>Kitasatospora</taxon>
    </lineage>
</organism>
<feature type="region of interest" description="Disordered" evidence="6">
    <location>
        <begin position="65"/>
        <end position="105"/>
    </location>
</feature>
<feature type="transmembrane region" description="Helical" evidence="7">
    <location>
        <begin position="283"/>
        <end position="308"/>
    </location>
</feature>
<evidence type="ECO:0000256" key="4">
    <source>
        <dbReference type="ARBA" id="ARBA00022989"/>
    </source>
</evidence>
<feature type="transmembrane region" description="Helical" evidence="7">
    <location>
        <begin position="718"/>
        <end position="740"/>
    </location>
</feature>
<proteinExistence type="predicted"/>
<dbReference type="EMBL" id="JXZB01000002">
    <property type="protein sequence ID" value="KIQ65164.1"/>
    <property type="molecule type" value="Genomic_DNA"/>
</dbReference>
<dbReference type="InterPro" id="IPR003838">
    <property type="entry name" value="ABC3_permease_C"/>
</dbReference>
<name>A0A0D0PRK0_KITGR</name>
<evidence type="ECO:0000259" key="8">
    <source>
        <dbReference type="Pfam" id="PF02687"/>
    </source>
</evidence>
<feature type="transmembrane region" description="Helical" evidence="7">
    <location>
        <begin position="456"/>
        <end position="476"/>
    </location>
</feature>
<dbReference type="GO" id="GO:0005886">
    <property type="term" value="C:plasma membrane"/>
    <property type="evidence" value="ECO:0007669"/>
    <property type="project" value="UniProtKB-SubCell"/>
</dbReference>
<dbReference type="PANTHER" id="PTHR30287:SF2">
    <property type="entry name" value="BLL1001 PROTEIN"/>
    <property type="match status" value="1"/>
</dbReference>